<dbReference type="PATRIC" id="fig|1349767.4.peg.768"/>
<accession>W0VBR5</accession>
<proteinExistence type="predicted"/>
<sequence>MDGFGTLEGDKTTFLLQNHAPFATILQIWAGRAEIAGKARDVR</sequence>
<dbReference type="KEGG" id="jag:GJA_4193"/>
<keyword evidence="2" id="KW-1185">Reference proteome</keyword>
<dbReference type="Proteomes" id="UP000027604">
    <property type="component" value="Chromosome I"/>
</dbReference>
<dbReference type="STRING" id="1349767.GJA_4193"/>
<reference evidence="1 2" key="1">
    <citation type="journal article" date="2015" name="Genome Announc.">
        <title>Genome Sequence of Mushroom Soft-Rot Pathogen Janthinobacterium agaricidamnosum.</title>
        <authorList>
            <person name="Graupner K."/>
            <person name="Lackner G."/>
            <person name="Hertweck C."/>
        </authorList>
    </citation>
    <scope>NUCLEOTIDE SEQUENCE [LARGE SCALE GENOMIC DNA]</scope>
    <source>
        <strain evidence="2">NBRC 102515 / DSM 9628</strain>
    </source>
</reference>
<dbReference type="AlphaFoldDB" id="W0VBR5"/>
<evidence type="ECO:0000313" key="1">
    <source>
        <dbReference type="EMBL" id="CDG84803.1"/>
    </source>
</evidence>
<dbReference type="EMBL" id="HG322949">
    <property type="protein sequence ID" value="CDG84803.1"/>
    <property type="molecule type" value="Genomic_DNA"/>
</dbReference>
<name>W0VBR5_9BURK</name>
<evidence type="ECO:0000313" key="2">
    <source>
        <dbReference type="Proteomes" id="UP000027604"/>
    </source>
</evidence>
<protein>
    <submittedName>
        <fullName evidence="1">Uncharacterized protein</fullName>
    </submittedName>
</protein>
<organism evidence="1 2">
    <name type="scientific">Janthinobacterium agaricidamnosum NBRC 102515 = DSM 9628</name>
    <dbReference type="NCBI Taxonomy" id="1349767"/>
    <lineage>
        <taxon>Bacteria</taxon>
        <taxon>Pseudomonadati</taxon>
        <taxon>Pseudomonadota</taxon>
        <taxon>Betaproteobacteria</taxon>
        <taxon>Burkholderiales</taxon>
        <taxon>Oxalobacteraceae</taxon>
        <taxon>Janthinobacterium</taxon>
    </lineage>
</organism>
<gene>
    <name evidence="1" type="ORF">GJA_4193</name>
</gene>
<dbReference type="HOGENOM" id="CLU_3234703_0_0_4"/>